<evidence type="ECO:0000256" key="4">
    <source>
        <dbReference type="ARBA" id="ARBA00035494"/>
    </source>
</evidence>
<dbReference type="GO" id="GO:0022625">
    <property type="term" value="C:cytosolic large ribosomal subunit"/>
    <property type="evidence" value="ECO:0007669"/>
    <property type="project" value="TreeGrafter"/>
</dbReference>
<evidence type="ECO:0000256" key="1">
    <source>
        <dbReference type="ARBA" id="ARBA00008777"/>
    </source>
</evidence>
<organism evidence="7 8">
    <name type="scientific">Candidatus Falkowbacteria bacterium RIFOXYA2_FULL_47_9</name>
    <dbReference type="NCBI Taxonomy" id="1797995"/>
    <lineage>
        <taxon>Bacteria</taxon>
        <taxon>Candidatus Falkowiibacteriota</taxon>
    </lineage>
</organism>
<name>A0A1F5SK02_9BACT</name>
<dbReference type="PANTHER" id="PTHR14413:SF16">
    <property type="entry name" value="LARGE RIBOSOMAL SUBUNIT PROTEIN BL17M"/>
    <property type="match status" value="1"/>
</dbReference>
<dbReference type="InterPro" id="IPR000456">
    <property type="entry name" value="Ribosomal_bL17"/>
</dbReference>
<dbReference type="Gene3D" id="3.90.1030.10">
    <property type="entry name" value="Ribosomal protein L17"/>
    <property type="match status" value="1"/>
</dbReference>
<evidence type="ECO:0000256" key="3">
    <source>
        <dbReference type="ARBA" id="ARBA00023274"/>
    </source>
</evidence>
<protein>
    <recommendedName>
        <fullName evidence="4 6">50S ribosomal protein L17</fullName>
    </recommendedName>
</protein>
<dbReference type="InterPro" id="IPR036373">
    <property type="entry name" value="Ribosomal_bL17_sf"/>
</dbReference>
<dbReference type="NCBIfam" id="TIGR00059">
    <property type="entry name" value="L17"/>
    <property type="match status" value="1"/>
</dbReference>
<reference evidence="7 8" key="1">
    <citation type="journal article" date="2016" name="Nat. Commun.">
        <title>Thousands of microbial genomes shed light on interconnected biogeochemical processes in an aquifer system.</title>
        <authorList>
            <person name="Anantharaman K."/>
            <person name="Brown C.T."/>
            <person name="Hug L.A."/>
            <person name="Sharon I."/>
            <person name="Castelle C.J."/>
            <person name="Probst A.J."/>
            <person name="Thomas B.C."/>
            <person name="Singh A."/>
            <person name="Wilkins M.J."/>
            <person name="Karaoz U."/>
            <person name="Brodie E.L."/>
            <person name="Williams K.H."/>
            <person name="Hubbard S.S."/>
            <person name="Banfield J.F."/>
        </authorList>
    </citation>
    <scope>NUCLEOTIDE SEQUENCE [LARGE SCALE GENOMIC DNA]</scope>
</reference>
<evidence type="ECO:0000313" key="8">
    <source>
        <dbReference type="Proteomes" id="UP000178925"/>
    </source>
</evidence>
<evidence type="ECO:0000256" key="2">
    <source>
        <dbReference type="ARBA" id="ARBA00022980"/>
    </source>
</evidence>
<comment type="caution">
    <text evidence="7">The sequence shown here is derived from an EMBL/GenBank/DDBJ whole genome shotgun (WGS) entry which is preliminary data.</text>
</comment>
<accession>A0A1F5SK02</accession>
<keyword evidence="2 5" id="KW-0689">Ribosomal protein</keyword>
<proteinExistence type="inferred from homology"/>
<dbReference type="Pfam" id="PF01196">
    <property type="entry name" value="Ribosomal_L17"/>
    <property type="match status" value="1"/>
</dbReference>
<dbReference type="AlphaFoldDB" id="A0A1F5SK02"/>
<dbReference type="GO" id="GO:0006412">
    <property type="term" value="P:translation"/>
    <property type="evidence" value="ECO:0007669"/>
    <property type="project" value="InterPro"/>
</dbReference>
<keyword evidence="3 5" id="KW-0687">Ribonucleoprotein</keyword>
<dbReference type="Proteomes" id="UP000178925">
    <property type="component" value="Unassembled WGS sequence"/>
</dbReference>
<comment type="similarity">
    <text evidence="1 5">Belongs to the bacterial ribosomal protein bL17 family.</text>
</comment>
<dbReference type="GO" id="GO:0003735">
    <property type="term" value="F:structural constituent of ribosome"/>
    <property type="evidence" value="ECO:0007669"/>
    <property type="project" value="InterPro"/>
</dbReference>
<gene>
    <name evidence="7" type="ORF">A2242_03050</name>
</gene>
<dbReference type="SUPFAM" id="SSF64263">
    <property type="entry name" value="Prokaryotic ribosomal protein L17"/>
    <property type="match status" value="1"/>
</dbReference>
<sequence length="116" mass="13260">MRHRNTTKKLDRKKGPREMMLRNLAASVIMYEKVKTTEAKAKVVRSVVERAITASKQNNLTARRRLLALLPQKKAVKKLMEVLNEKYKGRKGGYTRTVKLGTRQGDGARIVQIELV</sequence>
<dbReference type="EMBL" id="MFGC01000029">
    <property type="protein sequence ID" value="OGF27025.1"/>
    <property type="molecule type" value="Genomic_DNA"/>
</dbReference>
<evidence type="ECO:0000256" key="5">
    <source>
        <dbReference type="RuleBase" id="RU000660"/>
    </source>
</evidence>
<evidence type="ECO:0000313" key="7">
    <source>
        <dbReference type="EMBL" id="OGF27025.1"/>
    </source>
</evidence>
<evidence type="ECO:0000256" key="6">
    <source>
        <dbReference type="RuleBase" id="RU000661"/>
    </source>
</evidence>
<dbReference type="PANTHER" id="PTHR14413">
    <property type="entry name" value="RIBOSOMAL PROTEIN L17"/>
    <property type="match status" value="1"/>
</dbReference>
<dbReference type="STRING" id="1797995.A2242_03050"/>